<gene>
    <name evidence="1" type="ORF">E2C01_061623</name>
</gene>
<protein>
    <submittedName>
        <fullName evidence="1">Uncharacterized protein</fullName>
    </submittedName>
</protein>
<reference evidence="1 2" key="1">
    <citation type="submission" date="2019-05" db="EMBL/GenBank/DDBJ databases">
        <title>Another draft genome of Portunus trituberculatus and its Hox gene families provides insights of decapod evolution.</title>
        <authorList>
            <person name="Jeong J.-H."/>
            <person name="Song I."/>
            <person name="Kim S."/>
            <person name="Choi T."/>
            <person name="Kim D."/>
            <person name="Ryu S."/>
            <person name="Kim W."/>
        </authorList>
    </citation>
    <scope>NUCLEOTIDE SEQUENCE [LARGE SCALE GENOMIC DNA]</scope>
    <source>
        <tissue evidence="1">Muscle</tissue>
    </source>
</reference>
<name>A0A5B7HDQ6_PORTR</name>
<keyword evidence="2" id="KW-1185">Reference proteome</keyword>
<dbReference type="EMBL" id="VSRR010026263">
    <property type="protein sequence ID" value="MPC67447.1"/>
    <property type="molecule type" value="Genomic_DNA"/>
</dbReference>
<accession>A0A5B7HDQ6</accession>
<dbReference type="Proteomes" id="UP000324222">
    <property type="component" value="Unassembled WGS sequence"/>
</dbReference>
<proteinExistence type="predicted"/>
<dbReference type="AlphaFoldDB" id="A0A5B7HDQ6"/>
<evidence type="ECO:0000313" key="1">
    <source>
        <dbReference type="EMBL" id="MPC67447.1"/>
    </source>
</evidence>
<evidence type="ECO:0000313" key="2">
    <source>
        <dbReference type="Proteomes" id="UP000324222"/>
    </source>
</evidence>
<sequence length="79" mass="8406">MALKGLISLPHNTKQTTSILRLLACRLMEHPRSNASVPSVSLNQPVRAGIGGTIAAYCTLLLFTPSQLPGAVCYLCLNV</sequence>
<organism evidence="1 2">
    <name type="scientific">Portunus trituberculatus</name>
    <name type="common">Swimming crab</name>
    <name type="synonym">Neptunus trituberculatus</name>
    <dbReference type="NCBI Taxonomy" id="210409"/>
    <lineage>
        <taxon>Eukaryota</taxon>
        <taxon>Metazoa</taxon>
        <taxon>Ecdysozoa</taxon>
        <taxon>Arthropoda</taxon>
        <taxon>Crustacea</taxon>
        <taxon>Multicrustacea</taxon>
        <taxon>Malacostraca</taxon>
        <taxon>Eumalacostraca</taxon>
        <taxon>Eucarida</taxon>
        <taxon>Decapoda</taxon>
        <taxon>Pleocyemata</taxon>
        <taxon>Brachyura</taxon>
        <taxon>Eubrachyura</taxon>
        <taxon>Portunoidea</taxon>
        <taxon>Portunidae</taxon>
        <taxon>Portuninae</taxon>
        <taxon>Portunus</taxon>
    </lineage>
</organism>
<comment type="caution">
    <text evidence="1">The sequence shown here is derived from an EMBL/GenBank/DDBJ whole genome shotgun (WGS) entry which is preliminary data.</text>
</comment>